<dbReference type="GO" id="GO:0003677">
    <property type="term" value="F:DNA binding"/>
    <property type="evidence" value="ECO:0007669"/>
    <property type="project" value="InterPro"/>
</dbReference>
<dbReference type="RefSeq" id="WP_230340177.1">
    <property type="nucleotide sequence ID" value="NZ_CP069798.1"/>
</dbReference>
<protein>
    <submittedName>
        <fullName evidence="1">Uncharacterized protein</fullName>
    </submittedName>
</protein>
<dbReference type="SUPFAM" id="SSF47413">
    <property type="entry name" value="lambda repressor-like DNA-binding domains"/>
    <property type="match status" value="1"/>
</dbReference>
<dbReference type="KEGG" id="ptes:JQU52_05755"/>
<accession>A0A892ZI60</accession>
<dbReference type="Proteomes" id="UP000653156">
    <property type="component" value="Chromosome"/>
</dbReference>
<sequence length="74" mass="8516">MNNEYTLRMWLDEKRGRLTRIAKGLNKHYTWVSQIANGQKKAPLDTAIKIAELTNNEVSIQAIARAYKSRSPKN</sequence>
<reference evidence="1" key="1">
    <citation type="submission" date="2021-02" db="EMBL/GenBank/DDBJ databases">
        <title>Neisseriaceae sp. 26B isolated from the cloaca of a Common Toad-headed Turtle (Mesoclemmys nasuta).</title>
        <authorList>
            <person name="Spergser J."/>
            <person name="Busse H.-J."/>
        </authorList>
    </citation>
    <scope>NUCLEOTIDE SEQUENCE</scope>
    <source>
        <strain evidence="1">26B</strain>
    </source>
</reference>
<gene>
    <name evidence="1" type="ORF">JQU52_05755</name>
</gene>
<dbReference type="InterPro" id="IPR010982">
    <property type="entry name" value="Lambda_DNA-bd_dom_sf"/>
</dbReference>
<organism evidence="1 2">
    <name type="scientific">Paralysiella testudinis</name>
    <dbReference type="NCBI Taxonomy" id="2809020"/>
    <lineage>
        <taxon>Bacteria</taxon>
        <taxon>Pseudomonadati</taxon>
        <taxon>Pseudomonadota</taxon>
        <taxon>Betaproteobacteria</taxon>
        <taxon>Neisseriales</taxon>
        <taxon>Neisseriaceae</taxon>
        <taxon>Paralysiella</taxon>
    </lineage>
</organism>
<name>A0A892ZI60_9NEIS</name>
<dbReference type="AlphaFoldDB" id="A0A892ZI60"/>
<evidence type="ECO:0000313" key="1">
    <source>
        <dbReference type="EMBL" id="QRQ82881.1"/>
    </source>
</evidence>
<dbReference type="EMBL" id="CP069798">
    <property type="protein sequence ID" value="QRQ82881.1"/>
    <property type="molecule type" value="Genomic_DNA"/>
</dbReference>
<keyword evidence="2" id="KW-1185">Reference proteome</keyword>
<proteinExistence type="predicted"/>
<evidence type="ECO:0000313" key="2">
    <source>
        <dbReference type="Proteomes" id="UP000653156"/>
    </source>
</evidence>